<evidence type="ECO:0000256" key="10">
    <source>
        <dbReference type="HAMAP-Rule" id="MF_00185"/>
    </source>
</evidence>
<dbReference type="GO" id="GO:0052381">
    <property type="term" value="F:tRNA dimethylallyltransferase activity"/>
    <property type="evidence" value="ECO:0007669"/>
    <property type="project" value="UniProtKB-UniRule"/>
</dbReference>
<dbReference type="PANTHER" id="PTHR11088:SF60">
    <property type="entry name" value="TRNA DIMETHYLALLYLTRANSFERASE"/>
    <property type="match status" value="1"/>
</dbReference>
<dbReference type="AlphaFoldDB" id="A0A1M4T250"/>
<keyword evidence="15" id="KW-1185">Reference proteome</keyword>
<evidence type="ECO:0000256" key="11">
    <source>
        <dbReference type="RuleBase" id="RU003783"/>
    </source>
</evidence>
<dbReference type="NCBIfam" id="TIGR00174">
    <property type="entry name" value="miaA"/>
    <property type="match status" value="1"/>
</dbReference>
<dbReference type="EC" id="2.5.1.75" evidence="10"/>
<comment type="similarity">
    <text evidence="3 10 13">Belongs to the IPP transferase family.</text>
</comment>
<evidence type="ECO:0000256" key="12">
    <source>
        <dbReference type="RuleBase" id="RU003784"/>
    </source>
</evidence>
<feature type="binding site" evidence="10">
    <location>
        <begin position="10"/>
        <end position="17"/>
    </location>
    <ligand>
        <name>ATP</name>
        <dbReference type="ChEBI" id="CHEBI:30616"/>
    </ligand>
</feature>
<feature type="site" description="Interaction with substrate tRNA" evidence="10">
    <location>
        <position position="101"/>
    </location>
</feature>
<dbReference type="InterPro" id="IPR039657">
    <property type="entry name" value="Dimethylallyltransferase"/>
</dbReference>
<evidence type="ECO:0000256" key="4">
    <source>
        <dbReference type="ARBA" id="ARBA00022679"/>
    </source>
</evidence>
<dbReference type="RefSeq" id="WP_073150741.1">
    <property type="nucleotide sequence ID" value="NZ_FQVL01000001.1"/>
</dbReference>
<gene>
    <name evidence="10" type="primary">miaA</name>
    <name evidence="14" type="ORF">SAMN05444392_101268</name>
</gene>
<evidence type="ECO:0000256" key="2">
    <source>
        <dbReference type="ARBA" id="ARBA00003213"/>
    </source>
</evidence>
<evidence type="ECO:0000256" key="13">
    <source>
        <dbReference type="RuleBase" id="RU003785"/>
    </source>
</evidence>
<dbReference type="OrthoDB" id="9776390at2"/>
<feature type="region of interest" description="Interaction with substrate tRNA" evidence="10">
    <location>
        <begin position="35"/>
        <end position="38"/>
    </location>
</feature>
<dbReference type="InterPro" id="IPR018022">
    <property type="entry name" value="IPT"/>
</dbReference>
<dbReference type="Gene3D" id="3.40.50.300">
    <property type="entry name" value="P-loop containing nucleotide triphosphate hydrolases"/>
    <property type="match status" value="1"/>
</dbReference>
<comment type="subunit">
    <text evidence="10">Monomer.</text>
</comment>
<comment type="cofactor">
    <cofactor evidence="1 10">
        <name>Mg(2+)</name>
        <dbReference type="ChEBI" id="CHEBI:18420"/>
    </cofactor>
</comment>
<evidence type="ECO:0000313" key="14">
    <source>
        <dbReference type="EMBL" id="SHE38478.1"/>
    </source>
</evidence>
<evidence type="ECO:0000256" key="6">
    <source>
        <dbReference type="ARBA" id="ARBA00022741"/>
    </source>
</evidence>
<comment type="function">
    <text evidence="2 10 12">Catalyzes the transfer of a dimethylallyl group onto the adenine at position 37 in tRNAs that read codons beginning with uridine, leading to the formation of N6-(dimethylallyl)adenosine (i(6)A).</text>
</comment>
<dbReference type="EMBL" id="FQVL01000001">
    <property type="protein sequence ID" value="SHE38478.1"/>
    <property type="molecule type" value="Genomic_DNA"/>
</dbReference>
<dbReference type="Pfam" id="PF01715">
    <property type="entry name" value="IPPT"/>
    <property type="match status" value="1"/>
</dbReference>
<dbReference type="Gene3D" id="1.10.20.140">
    <property type="match status" value="1"/>
</dbReference>
<keyword evidence="7 10" id="KW-0067">ATP-binding</keyword>
<dbReference type="FunFam" id="1.10.20.140:FF:000001">
    <property type="entry name" value="tRNA dimethylallyltransferase"/>
    <property type="match status" value="1"/>
</dbReference>
<keyword evidence="5 10" id="KW-0819">tRNA processing</keyword>
<reference evidence="14 15" key="1">
    <citation type="submission" date="2016-11" db="EMBL/GenBank/DDBJ databases">
        <authorList>
            <person name="Jaros S."/>
            <person name="Januszkiewicz K."/>
            <person name="Wedrychowicz H."/>
        </authorList>
    </citation>
    <scope>NUCLEOTIDE SEQUENCE [LARGE SCALE GENOMIC DNA]</scope>
    <source>
        <strain evidence="14 15">DSM 44666</strain>
    </source>
</reference>
<dbReference type="Proteomes" id="UP000184476">
    <property type="component" value="Unassembled WGS sequence"/>
</dbReference>
<dbReference type="HAMAP" id="MF_00185">
    <property type="entry name" value="IPP_trans"/>
    <property type="match status" value="1"/>
</dbReference>
<dbReference type="GO" id="GO:0006400">
    <property type="term" value="P:tRNA modification"/>
    <property type="evidence" value="ECO:0007669"/>
    <property type="project" value="TreeGrafter"/>
</dbReference>
<dbReference type="SUPFAM" id="SSF52540">
    <property type="entry name" value="P-loop containing nucleoside triphosphate hydrolases"/>
    <property type="match status" value="2"/>
</dbReference>
<dbReference type="PANTHER" id="PTHR11088">
    <property type="entry name" value="TRNA DIMETHYLALLYLTRANSFERASE"/>
    <property type="match status" value="1"/>
</dbReference>
<feature type="binding site" evidence="10">
    <location>
        <begin position="12"/>
        <end position="17"/>
    </location>
    <ligand>
        <name>substrate</name>
    </ligand>
</feature>
<evidence type="ECO:0000313" key="15">
    <source>
        <dbReference type="Proteomes" id="UP000184476"/>
    </source>
</evidence>
<organism evidence="14 15">
    <name type="scientific">Seinonella peptonophila</name>
    <dbReference type="NCBI Taxonomy" id="112248"/>
    <lineage>
        <taxon>Bacteria</taxon>
        <taxon>Bacillati</taxon>
        <taxon>Bacillota</taxon>
        <taxon>Bacilli</taxon>
        <taxon>Bacillales</taxon>
        <taxon>Thermoactinomycetaceae</taxon>
        <taxon>Seinonella</taxon>
    </lineage>
</organism>
<evidence type="ECO:0000256" key="8">
    <source>
        <dbReference type="ARBA" id="ARBA00022842"/>
    </source>
</evidence>
<evidence type="ECO:0000256" key="5">
    <source>
        <dbReference type="ARBA" id="ARBA00022694"/>
    </source>
</evidence>
<accession>A0A1M4T250</accession>
<evidence type="ECO:0000256" key="1">
    <source>
        <dbReference type="ARBA" id="ARBA00001946"/>
    </source>
</evidence>
<evidence type="ECO:0000256" key="9">
    <source>
        <dbReference type="ARBA" id="ARBA00049563"/>
    </source>
</evidence>
<evidence type="ECO:0000256" key="7">
    <source>
        <dbReference type="ARBA" id="ARBA00022840"/>
    </source>
</evidence>
<name>A0A1M4T250_9BACL</name>
<dbReference type="GO" id="GO:0005524">
    <property type="term" value="F:ATP binding"/>
    <property type="evidence" value="ECO:0007669"/>
    <property type="project" value="UniProtKB-UniRule"/>
</dbReference>
<comment type="caution">
    <text evidence="10">Lacks conserved residue(s) required for the propagation of feature annotation.</text>
</comment>
<comment type="catalytic activity">
    <reaction evidence="9 10 11">
        <text>adenosine(37) in tRNA + dimethylallyl diphosphate = N(6)-dimethylallyladenosine(37) in tRNA + diphosphate</text>
        <dbReference type="Rhea" id="RHEA:26482"/>
        <dbReference type="Rhea" id="RHEA-COMP:10162"/>
        <dbReference type="Rhea" id="RHEA-COMP:10375"/>
        <dbReference type="ChEBI" id="CHEBI:33019"/>
        <dbReference type="ChEBI" id="CHEBI:57623"/>
        <dbReference type="ChEBI" id="CHEBI:74411"/>
        <dbReference type="ChEBI" id="CHEBI:74415"/>
        <dbReference type="EC" id="2.5.1.75"/>
    </reaction>
</comment>
<dbReference type="InterPro" id="IPR027417">
    <property type="entry name" value="P-loop_NTPase"/>
</dbReference>
<proteinExistence type="inferred from homology"/>
<dbReference type="STRING" id="112248.SAMN05444392_101268"/>
<keyword evidence="8 10" id="KW-0460">Magnesium</keyword>
<evidence type="ECO:0000256" key="3">
    <source>
        <dbReference type="ARBA" id="ARBA00005842"/>
    </source>
</evidence>
<feature type="site" description="Interaction with substrate tRNA" evidence="10">
    <location>
        <position position="124"/>
    </location>
</feature>
<sequence>MNKGLIVIVGPTAAGKTSVSLSIAKQFRGEIVSGDSMQVYQEMDIGTAKVSKKEQAGIPHHLIDVCRPDKLFSVDDYKQIADQAISDIHQREAVPILVGGTGLYIESVVFGYLMPETPENPTYRMELERWAELNGNIALHQRLEAVDPIAALRIHPNNRRRVIRALEVFQQTGVPFSSQKLKKKPNYHPVVWIGVTMPRELLYDRINHRVDEMMDMGWLEEVAKLRKKGYHLSETAEKAIGYRELFQVLDHKLTLEEAIHKIKQQTRKYAKRQLTWFRRISMIKWFDMTQANALKEIQHWTAGEFNTGRE</sequence>
<keyword evidence="4 10" id="KW-0808">Transferase</keyword>
<protein>
    <recommendedName>
        <fullName evidence="10">tRNA dimethylallyltransferase</fullName>
        <ecNumber evidence="10">2.5.1.75</ecNumber>
    </recommendedName>
    <alternativeName>
        <fullName evidence="10">Dimethylallyl diphosphate:tRNA dimethylallyltransferase</fullName>
        <shortName evidence="10">DMAPP:tRNA dimethylallyltransferase</shortName>
        <shortName evidence="10">DMATase</shortName>
    </alternativeName>
    <alternativeName>
        <fullName evidence="10">Isopentenyl-diphosphate:tRNA isopentenyltransferase</fullName>
        <shortName evidence="10">IPP transferase</shortName>
        <shortName evidence="10">IPPT</shortName>
        <shortName evidence="10">IPTase</shortName>
    </alternativeName>
</protein>
<keyword evidence="6 10" id="KW-0547">Nucleotide-binding</keyword>